<name>A0A8S2HVD6_9BILA</name>
<reference evidence="3" key="1">
    <citation type="submission" date="2021-02" db="EMBL/GenBank/DDBJ databases">
        <authorList>
            <person name="Nowell W R."/>
        </authorList>
    </citation>
    <scope>NUCLEOTIDE SEQUENCE</scope>
</reference>
<accession>A0A8S2HVD6</accession>
<dbReference type="EMBL" id="CAJNOK010003601">
    <property type="protein sequence ID" value="CAF0907629.1"/>
    <property type="molecule type" value="Genomic_DNA"/>
</dbReference>
<comment type="caution">
    <text evidence="3">The sequence shown here is derived from an EMBL/GenBank/DDBJ whole genome shotgun (WGS) entry which is preliminary data.</text>
</comment>
<protein>
    <submittedName>
        <fullName evidence="3">Uncharacterized protein</fullName>
    </submittedName>
</protein>
<dbReference type="InterPro" id="IPR017850">
    <property type="entry name" value="Alkaline_phosphatase_core_sf"/>
</dbReference>
<sequence>MGTGQFLTAWLKKYWLLLPQKTSILIAWDEDDNTEQNRIANFLLGPYITPNTSCNLRLSHYSILKTIQDNWNLNSLERNDKNATTFLQLLKQPSIGDYLNTIRIISTLPNVSFPINA</sequence>
<keyword evidence="1" id="KW-0378">Hydrolase</keyword>
<dbReference type="Gene3D" id="3.40.720.10">
    <property type="entry name" value="Alkaline Phosphatase, subunit A"/>
    <property type="match status" value="1"/>
</dbReference>
<dbReference type="Pfam" id="PF04185">
    <property type="entry name" value="Phosphoesterase"/>
    <property type="match status" value="1"/>
</dbReference>
<dbReference type="GO" id="GO:0016788">
    <property type="term" value="F:hydrolase activity, acting on ester bonds"/>
    <property type="evidence" value="ECO:0007669"/>
    <property type="project" value="InterPro"/>
</dbReference>
<dbReference type="AlphaFoldDB" id="A0A8S2HVD6"/>
<organism evidence="3 4">
    <name type="scientific">Didymodactylos carnosus</name>
    <dbReference type="NCBI Taxonomy" id="1234261"/>
    <lineage>
        <taxon>Eukaryota</taxon>
        <taxon>Metazoa</taxon>
        <taxon>Spiralia</taxon>
        <taxon>Gnathifera</taxon>
        <taxon>Rotifera</taxon>
        <taxon>Eurotatoria</taxon>
        <taxon>Bdelloidea</taxon>
        <taxon>Philodinida</taxon>
        <taxon>Philodinidae</taxon>
        <taxon>Didymodactylos</taxon>
    </lineage>
</organism>
<evidence type="ECO:0000313" key="4">
    <source>
        <dbReference type="Proteomes" id="UP000682733"/>
    </source>
</evidence>
<evidence type="ECO:0000256" key="1">
    <source>
        <dbReference type="ARBA" id="ARBA00022801"/>
    </source>
</evidence>
<dbReference type="Proteomes" id="UP000682733">
    <property type="component" value="Unassembled WGS sequence"/>
</dbReference>
<dbReference type="Proteomes" id="UP000677228">
    <property type="component" value="Unassembled WGS sequence"/>
</dbReference>
<proteinExistence type="predicted"/>
<evidence type="ECO:0000313" key="2">
    <source>
        <dbReference type="EMBL" id="CAF0907629.1"/>
    </source>
</evidence>
<evidence type="ECO:0000313" key="3">
    <source>
        <dbReference type="EMBL" id="CAF3687229.1"/>
    </source>
</evidence>
<dbReference type="InterPro" id="IPR007312">
    <property type="entry name" value="Phosphoesterase"/>
</dbReference>
<gene>
    <name evidence="2" type="ORF">OVA965_LOCUS9955</name>
    <name evidence="3" type="ORF">TMI583_LOCUS9951</name>
</gene>
<dbReference type="EMBL" id="CAJOBA010003602">
    <property type="protein sequence ID" value="CAF3687229.1"/>
    <property type="molecule type" value="Genomic_DNA"/>
</dbReference>